<feature type="compositionally biased region" description="Low complexity" evidence="2">
    <location>
        <begin position="275"/>
        <end position="286"/>
    </location>
</feature>
<feature type="region of interest" description="Disordered" evidence="2">
    <location>
        <begin position="250"/>
        <end position="301"/>
    </location>
</feature>
<sequence>MAIVVAEKQADGLKYELAGLERLLAQERTRTYLLEGAVDATRQEKDEAQSAREVAVNKAIDLEAANGTLKGALTLERARADAQHAATVAAIQQSGLAGKARAVAETEVADLKETLAQERTRAFQLQTAADEMHARECANLYAQIEALRDSAVKEREGLKQECHRIATLLVDKHLAFDAERRNAQKAIIEHRKVIAQQLDSLALLLQPNPFTAECPPTTLTSPLGSYPSFRRARGVERPIAASGECELSRGFRQAPQNGEYRKRPCTRSSSQLPEAVTSATASTISSPPRARHPMSPAKARA</sequence>
<feature type="coiled-coil region" evidence="1">
    <location>
        <begin position="101"/>
        <end position="161"/>
    </location>
</feature>
<evidence type="ECO:0000313" key="4">
    <source>
        <dbReference type="Proteomes" id="UP001218218"/>
    </source>
</evidence>
<organism evidence="3 4">
    <name type="scientific">Mycena albidolilacea</name>
    <dbReference type="NCBI Taxonomy" id="1033008"/>
    <lineage>
        <taxon>Eukaryota</taxon>
        <taxon>Fungi</taxon>
        <taxon>Dikarya</taxon>
        <taxon>Basidiomycota</taxon>
        <taxon>Agaricomycotina</taxon>
        <taxon>Agaricomycetes</taxon>
        <taxon>Agaricomycetidae</taxon>
        <taxon>Agaricales</taxon>
        <taxon>Marasmiineae</taxon>
        <taxon>Mycenaceae</taxon>
        <taxon>Mycena</taxon>
    </lineage>
</organism>
<accession>A0AAD7E7Z4</accession>
<keyword evidence="1" id="KW-0175">Coiled coil</keyword>
<evidence type="ECO:0000313" key="3">
    <source>
        <dbReference type="EMBL" id="KAJ7302267.1"/>
    </source>
</evidence>
<dbReference type="AlphaFoldDB" id="A0AAD7E7Z4"/>
<evidence type="ECO:0000256" key="2">
    <source>
        <dbReference type="SAM" id="MobiDB-lite"/>
    </source>
</evidence>
<comment type="caution">
    <text evidence="3">The sequence shown here is derived from an EMBL/GenBank/DDBJ whole genome shotgun (WGS) entry which is preliminary data.</text>
</comment>
<protein>
    <submittedName>
        <fullName evidence="3">Uncharacterized protein</fullName>
    </submittedName>
</protein>
<dbReference type="Proteomes" id="UP001218218">
    <property type="component" value="Unassembled WGS sequence"/>
</dbReference>
<name>A0AAD7E7Z4_9AGAR</name>
<reference evidence="3" key="1">
    <citation type="submission" date="2023-03" db="EMBL/GenBank/DDBJ databases">
        <title>Massive genome expansion in bonnet fungi (Mycena s.s.) driven by repeated elements and novel gene families across ecological guilds.</title>
        <authorList>
            <consortium name="Lawrence Berkeley National Laboratory"/>
            <person name="Harder C.B."/>
            <person name="Miyauchi S."/>
            <person name="Viragh M."/>
            <person name="Kuo A."/>
            <person name="Thoen E."/>
            <person name="Andreopoulos B."/>
            <person name="Lu D."/>
            <person name="Skrede I."/>
            <person name="Drula E."/>
            <person name="Henrissat B."/>
            <person name="Morin E."/>
            <person name="Kohler A."/>
            <person name="Barry K."/>
            <person name="LaButti K."/>
            <person name="Morin E."/>
            <person name="Salamov A."/>
            <person name="Lipzen A."/>
            <person name="Mereny Z."/>
            <person name="Hegedus B."/>
            <person name="Baldrian P."/>
            <person name="Stursova M."/>
            <person name="Weitz H."/>
            <person name="Taylor A."/>
            <person name="Grigoriev I.V."/>
            <person name="Nagy L.G."/>
            <person name="Martin F."/>
            <person name="Kauserud H."/>
        </authorList>
    </citation>
    <scope>NUCLEOTIDE SEQUENCE</scope>
    <source>
        <strain evidence="3">CBHHK002</strain>
    </source>
</reference>
<evidence type="ECO:0000256" key="1">
    <source>
        <dbReference type="SAM" id="Coils"/>
    </source>
</evidence>
<gene>
    <name evidence="3" type="ORF">DFH08DRAFT_977993</name>
</gene>
<proteinExistence type="predicted"/>
<keyword evidence="4" id="KW-1185">Reference proteome</keyword>
<feature type="coiled-coil region" evidence="1">
    <location>
        <begin position="3"/>
        <end position="58"/>
    </location>
</feature>
<dbReference type="EMBL" id="JARIHO010000118">
    <property type="protein sequence ID" value="KAJ7302267.1"/>
    <property type="molecule type" value="Genomic_DNA"/>
</dbReference>